<dbReference type="PANTHER" id="PTHR45985:SF3">
    <property type="entry name" value="CHITIN DEACETYLASE-LIKE 4"/>
    <property type="match status" value="1"/>
</dbReference>
<sequence length="328" mass="37229">MFKSYRFAAVAVFCALSVPQTQANDARPDQLVIISFDGAHDNRLWQKSRDIAQRTGARFTYFLSCTFLMTRDQRWSYQGPAQKAGRSNIGFARNEAEVLKRLDHIWQARSEGHEMGSHACGHFDGGDWSERQWRAELSAFSSTLENAWSNAGAKDKEPEGWRSFVRDDVTGFRAPYLSTNSNLNPALKKAGYTYDASGVSRDPEQPRTGLAFSTFDLPLIPEGPRNRRVIAMDYNLFVRHSAGVENAARSEIYEARAYSAFRRAFDRQYEGRRRPLQIGFHFVEMNGGAYWRAMERLLSEVCDREDVACISYAEALETIKAQSRVDGA</sequence>
<keyword evidence="8" id="KW-1185">Reference proteome</keyword>
<reference evidence="7" key="1">
    <citation type="submission" date="2022-11" db="EMBL/GenBank/DDBJ databases">
        <title>Hoeflea poritis sp. nov., isolated from scleractinian coral Porites lutea.</title>
        <authorList>
            <person name="Zhang G."/>
            <person name="Wei Q."/>
            <person name="Cai L."/>
        </authorList>
    </citation>
    <scope>NUCLEOTIDE SEQUENCE</scope>
    <source>
        <strain evidence="7">E7-10</strain>
    </source>
</reference>
<dbReference type="InterPro" id="IPR002509">
    <property type="entry name" value="NODB_dom"/>
</dbReference>
<proteinExistence type="inferred from homology"/>
<dbReference type="PANTHER" id="PTHR45985">
    <property type="match status" value="1"/>
</dbReference>
<feature type="signal peptide" evidence="5">
    <location>
        <begin position="1"/>
        <end position="23"/>
    </location>
</feature>
<evidence type="ECO:0000256" key="4">
    <source>
        <dbReference type="ARBA" id="ARBA00032976"/>
    </source>
</evidence>
<feature type="domain" description="NodB homology" evidence="6">
    <location>
        <begin position="27"/>
        <end position="194"/>
    </location>
</feature>
<dbReference type="EMBL" id="JAPJZH010000003">
    <property type="protein sequence ID" value="MDA4844892.1"/>
    <property type="molecule type" value="Genomic_DNA"/>
</dbReference>
<keyword evidence="5" id="KW-0732">Signal</keyword>
<protein>
    <recommendedName>
        <fullName evidence="3">Chitooligosaccharide deacetylase</fullName>
    </recommendedName>
    <alternativeName>
        <fullName evidence="4">Nodulation protein B</fullName>
    </alternativeName>
</protein>
<accession>A0ABT4VJJ2</accession>
<evidence type="ECO:0000259" key="6">
    <source>
        <dbReference type="Pfam" id="PF01522"/>
    </source>
</evidence>
<evidence type="ECO:0000313" key="8">
    <source>
        <dbReference type="Proteomes" id="UP001148313"/>
    </source>
</evidence>
<name>A0ABT4VJJ2_9HYPH</name>
<dbReference type="InterPro" id="IPR011330">
    <property type="entry name" value="Glyco_hydro/deAcase_b/a-brl"/>
</dbReference>
<evidence type="ECO:0000256" key="2">
    <source>
        <dbReference type="ARBA" id="ARBA00010973"/>
    </source>
</evidence>
<dbReference type="InterPro" id="IPR052740">
    <property type="entry name" value="CE4"/>
</dbReference>
<organism evidence="7 8">
    <name type="scientific">Hoeflea poritis</name>
    <dbReference type="NCBI Taxonomy" id="2993659"/>
    <lineage>
        <taxon>Bacteria</taxon>
        <taxon>Pseudomonadati</taxon>
        <taxon>Pseudomonadota</taxon>
        <taxon>Alphaproteobacteria</taxon>
        <taxon>Hyphomicrobiales</taxon>
        <taxon>Rhizobiaceae</taxon>
        <taxon>Hoeflea</taxon>
    </lineage>
</organism>
<evidence type="ECO:0000256" key="3">
    <source>
        <dbReference type="ARBA" id="ARBA00020071"/>
    </source>
</evidence>
<comment type="caution">
    <text evidence="7">The sequence shown here is derived from an EMBL/GenBank/DDBJ whole genome shotgun (WGS) entry which is preliminary data.</text>
</comment>
<feature type="chain" id="PRO_5045643163" description="Chitooligosaccharide deacetylase" evidence="5">
    <location>
        <begin position="24"/>
        <end position="328"/>
    </location>
</feature>
<dbReference type="Pfam" id="PF01522">
    <property type="entry name" value="Polysacc_deac_1"/>
    <property type="match status" value="1"/>
</dbReference>
<dbReference type="RefSeq" id="WP_271088442.1">
    <property type="nucleotide sequence ID" value="NZ_JAPJZH010000003.1"/>
</dbReference>
<comment type="function">
    <text evidence="1">Is involved in generating a small heat-stable compound (Nod), an acylated oligomer of N-acetylglucosamine, that stimulates mitosis in various plant protoplasts.</text>
</comment>
<dbReference type="SUPFAM" id="SSF88713">
    <property type="entry name" value="Glycoside hydrolase/deacetylase"/>
    <property type="match status" value="1"/>
</dbReference>
<evidence type="ECO:0000256" key="5">
    <source>
        <dbReference type="SAM" id="SignalP"/>
    </source>
</evidence>
<evidence type="ECO:0000313" key="7">
    <source>
        <dbReference type="EMBL" id="MDA4844892.1"/>
    </source>
</evidence>
<dbReference type="Proteomes" id="UP001148313">
    <property type="component" value="Unassembled WGS sequence"/>
</dbReference>
<evidence type="ECO:0000256" key="1">
    <source>
        <dbReference type="ARBA" id="ARBA00003236"/>
    </source>
</evidence>
<gene>
    <name evidence="7" type="ORF">OOZ53_05995</name>
</gene>
<dbReference type="Gene3D" id="3.20.20.370">
    <property type="entry name" value="Glycoside hydrolase/deacetylase"/>
    <property type="match status" value="1"/>
</dbReference>
<comment type="similarity">
    <text evidence="2">Belongs to the polysaccharide deacetylase family.</text>
</comment>